<proteinExistence type="predicted"/>
<dbReference type="Proteomes" id="UP000660110">
    <property type="component" value="Unassembled WGS sequence"/>
</dbReference>
<keyword evidence="3" id="KW-1185">Reference proteome</keyword>
<organism evidence="2 3">
    <name type="scientific">Halobacillus andaensis</name>
    <dbReference type="NCBI Taxonomy" id="1176239"/>
    <lineage>
        <taxon>Bacteria</taxon>
        <taxon>Bacillati</taxon>
        <taxon>Bacillota</taxon>
        <taxon>Bacilli</taxon>
        <taxon>Bacillales</taxon>
        <taxon>Bacillaceae</taxon>
        <taxon>Halobacillus</taxon>
    </lineage>
</organism>
<comment type="caution">
    <text evidence="2">The sequence shown here is derived from an EMBL/GenBank/DDBJ whole genome shotgun (WGS) entry which is preliminary data.</text>
</comment>
<feature type="transmembrane region" description="Helical" evidence="1">
    <location>
        <begin position="67"/>
        <end position="89"/>
    </location>
</feature>
<evidence type="ECO:0000313" key="2">
    <source>
        <dbReference type="EMBL" id="GGF26857.1"/>
    </source>
</evidence>
<evidence type="ECO:0000256" key="1">
    <source>
        <dbReference type="SAM" id="Phobius"/>
    </source>
</evidence>
<dbReference type="EMBL" id="BMEL01000003">
    <property type="protein sequence ID" value="GGF26857.1"/>
    <property type="molecule type" value="Genomic_DNA"/>
</dbReference>
<keyword evidence="1" id="KW-1133">Transmembrane helix</keyword>
<reference evidence="2" key="2">
    <citation type="submission" date="2020-09" db="EMBL/GenBank/DDBJ databases">
        <authorList>
            <person name="Sun Q."/>
            <person name="Zhou Y."/>
        </authorList>
    </citation>
    <scope>NUCLEOTIDE SEQUENCE</scope>
    <source>
        <strain evidence="2">CGMCC 1.12153</strain>
    </source>
</reference>
<gene>
    <name evidence="2" type="ORF">GCM10010954_27380</name>
</gene>
<sequence length="93" mass="10819">MTSYSDMEQYRGNFSNAYREGTKYFSIEGISTEEAIAVQEEDGRFIKAHREGEYTYGENEYWDEDSVFASLMITVLGLLLVIFVIGYFVKKRN</sequence>
<accession>A0A917B9K6</accession>
<protein>
    <submittedName>
        <fullName evidence="2">Uncharacterized protein</fullName>
    </submittedName>
</protein>
<name>A0A917B9K6_HALAA</name>
<reference evidence="2" key="1">
    <citation type="journal article" date="2014" name="Int. J. Syst. Evol. Microbiol.">
        <title>Complete genome sequence of Corynebacterium casei LMG S-19264T (=DSM 44701T), isolated from a smear-ripened cheese.</title>
        <authorList>
            <consortium name="US DOE Joint Genome Institute (JGI-PGF)"/>
            <person name="Walter F."/>
            <person name="Albersmeier A."/>
            <person name="Kalinowski J."/>
            <person name="Ruckert C."/>
        </authorList>
    </citation>
    <scope>NUCLEOTIDE SEQUENCE</scope>
    <source>
        <strain evidence="2">CGMCC 1.12153</strain>
    </source>
</reference>
<evidence type="ECO:0000313" key="3">
    <source>
        <dbReference type="Proteomes" id="UP000660110"/>
    </source>
</evidence>
<dbReference type="RefSeq" id="WP_188378064.1">
    <property type="nucleotide sequence ID" value="NZ_BMEL01000003.1"/>
</dbReference>
<keyword evidence="1" id="KW-0472">Membrane</keyword>
<keyword evidence="1" id="KW-0812">Transmembrane</keyword>
<dbReference type="AlphaFoldDB" id="A0A917B9K6"/>